<dbReference type="Pfam" id="PF13519">
    <property type="entry name" value="VWA_2"/>
    <property type="match status" value="1"/>
</dbReference>
<name>A0A1X7BWE0_9RHOB</name>
<dbReference type="RefSeq" id="WP_085801867.1">
    <property type="nucleotide sequence ID" value="NZ_FWXB01000018.1"/>
</dbReference>
<dbReference type="AlphaFoldDB" id="A0A1X7BWE0"/>
<proteinExistence type="predicted"/>
<organism evidence="3 4">
    <name type="scientific">Roseovarius aestuarii</name>
    <dbReference type="NCBI Taxonomy" id="475083"/>
    <lineage>
        <taxon>Bacteria</taxon>
        <taxon>Pseudomonadati</taxon>
        <taxon>Pseudomonadota</taxon>
        <taxon>Alphaproteobacteria</taxon>
        <taxon>Rhodobacterales</taxon>
        <taxon>Roseobacteraceae</taxon>
        <taxon>Roseovarius</taxon>
    </lineage>
</organism>
<feature type="domain" description="VWFA" evidence="2">
    <location>
        <begin position="99"/>
        <end position="202"/>
    </location>
</feature>
<feature type="transmembrane region" description="Helical" evidence="1">
    <location>
        <begin position="12"/>
        <end position="30"/>
    </location>
</feature>
<gene>
    <name evidence="3" type="ORF">ROA7745_03808</name>
</gene>
<evidence type="ECO:0000313" key="4">
    <source>
        <dbReference type="Proteomes" id="UP000193224"/>
    </source>
</evidence>
<dbReference type="Gene3D" id="3.40.50.410">
    <property type="entry name" value="von Willebrand factor, type A domain"/>
    <property type="match status" value="1"/>
</dbReference>
<sequence length="307" mass="32745">MMMAGWEIIFLRPQWFLALPVIATLAVLWMRRAGRPGDWQAHIQPELLQALARMGRMEKGRRSLVSALPFLVAGGVVLALTGPAVQTKSAQTFRNLDGVVFVMDVSGSMTRDPVWPAVITMARGGLSVLGSKPAALVVYAGDSYVASPLTTDHEQLGQTIALLDDKTVPDRGNRPALALSDAADLLEQAQILAGDVIWLTDGGGFGPDVTKAADRISALGARLSVVAVQTSVGDSAALPPEAFAKLAGGADVFASDDLRAFMQALGGAGAARLERQDLRLLLLEDIGRYLLVLAMMPLLFMFRREKA</sequence>
<keyword evidence="1" id="KW-0472">Membrane</keyword>
<keyword evidence="1" id="KW-0812">Transmembrane</keyword>
<dbReference type="OrthoDB" id="8005957at2"/>
<keyword evidence="1" id="KW-1133">Transmembrane helix</keyword>
<dbReference type="InterPro" id="IPR002035">
    <property type="entry name" value="VWF_A"/>
</dbReference>
<accession>A0A1X7BWE0</accession>
<feature type="transmembrane region" description="Helical" evidence="1">
    <location>
        <begin position="63"/>
        <end position="85"/>
    </location>
</feature>
<dbReference type="InterPro" id="IPR036465">
    <property type="entry name" value="vWFA_dom_sf"/>
</dbReference>
<dbReference type="Proteomes" id="UP000193224">
    <property type="component" value="Unassembled WGS sequence"/>
</dbReference>
<dbReference type="SUPFAM" id="SSF53300">
    <property type="entry name" value="vWA-like"/>
    <property type="match status" value="1"/>
</dbReference>
<evidence type="ECO:0000259" key="2">
    <source>
        <dbReference type="Pfam" id="PF13519"/>
    </source>
</evidence>
<evidence type="ECO:0000256" key="1">
    <source>
        <dbReference type="SAM" id="Phobius"/>
    </source>
</evidence>
<reference evidence="3 4" key="1">
    <citation type="submission" date="2017-03" db="EMBL/GenBank/DDBJ databases">
        <authorList>
            <person name="Afonso C.L."/>
            <person name="Miller P.J."/>
            <person name="Scott M.A."/>
            <person name="Spackman E."/>
            <person name="Goraichik I."/>
            <person name="Dimitrov K.M."/>
            <person name="Suarez D.L."/>
            <person name="Swayne D.E."/>
        </authorList>
    </citation>
    <scope>NUCLEOTIDE SEQUENCE [LARGE SCALE GENOMIC DNA]</scope>
    <source>
        <strain evidence="3 4">CECT 7745</strain>
    </source>
</reference>
<keyword evidence="4" id="KW-1185">Reference proteome</keyword>
<protein>
    <recommendedName>
        <fullName evidence="2">VWFA domain-containing protein</fullName>
    </recommendedName>
</protein>
<dbReference type="EMBL" id="FWXB01000018">
    <property type="protein sequence ID" value="SMC13946.1"/>
    <property type="molecule type" value="Genomic_DNA"/>
</dbReference>
<evidence type="ECO:0000313" key="3">
    <source>
        <dbReference type="EMBL" id="SMC13946.1"/>
    </source>
</evidence>